<dbReference type="PIRSF" id="PIRSF002070">
    <property type="entry name" value="SSB"/>
    <property type="match status" value="1"/>
</dbReference>
<evidence type="ECO:0000256" key="2">
    <source>
        <dbReference type="HAMAP-Rule" id="MF_00984"/>
    </source>
</evidence>
<comment type="caution">
    <text evidence="5">The sequence shown here is derived from an EMBL/GenBank/DDBJ whole genome shotgun (WGS) entry which is preliminary data.</text>
</comment>
<evidence type="ECO:0000256" key="4">
    <source>
        <dbReference type="SAM" id="MobiDB-lite"/>
    </source>
</evidence>
<evidence type="ECO:0000256" key="1">
    <source>
        <dbReference type="ARBA" id="ARBA00023125"/>
    </source>
</evidence>
<protein>
    <recommendedName>
        <fullName evidence="2 3">Single-stranded DNA-binding protein</fullName>
        <shortName evidence="2">SSB</shortName>
    </recommendedName>
</protein>
<name>A0AAE3J4D2_9FIRM</name>
<dbReference type="Gene3D" id="2.40.50.140">
    <property type="entry name" value="Nucleic acid-binding proteins"/>
    <property type="match status" value="1"/>
</dbReference>
<dbReference type="Pfam" id="PF00436">
    <property type="entry name" value="SSB"/>
    <property type="match status" value="1"/>
</dbReference>
<organism evidence="5 6">
    <name type="scientific">Fusicatenibacter faecihominis</name>
    <dbReference type="NCBI Taxonomy" id="2881276"/>
    <lineage>
        <taxon>Bacteria</taxon>
        <taxon>Bacillati</taxon>
        <taxon>Bacillota</taxon>
        <taxon>Clostridia</taxon>
        <taxon>Lachnospirales</taxon>
        <taxon>Lachnospiraceae</taxon>
        <taxon>Fusicatenibacter</taxon>
    </lineage>
</organism>
<dbReference type="GO" id="GO:0003697">
    <property type="term" value="F:single-stranded DNA binding"/>
    <property type="evidence" value="ECO:0007669"/>
    <property type="project" value="UniProtKB-UniRule"/>
</dbReference>
<dbReference type="InterPro" id="IPR012340">
    <property type="entry name" value="NA-bd_OB-fold"/>
</dbReference>
<dbReference type="InterPro" id="IPR011344">
    <property type="entry name" value="ssDNA-bd"/>
</dbReference>
<dbReference type="PANTHER" id="PTHR10302:SF27">
    <property type="entry name" value="SINGLE-STRANDED DNA-BINDING PROTEIN"/>
    <property type="match status" value="1"/>
</dbReference>
<dbReference type="CDD" id="cd04496">
    <property type="entry name" value="SSB_OBF"/>
    <property type="match status" value="1"/>
</dbReference>
<sequence>MNKVILMGRLTRDPQVRYTQGQDSMAIARFTLAVDRRGRKQEGQQDADFPSCVAFGKSAEFVEKYVHQGTKIVLTGRIQTGSYTNKDNIKVYTTEVIAEDIEFAESKAAAEGSGGAGGHQKPEQTENDGFMNIPEGIDEELPFD</sequence>
<evidence type="ECO:0000313" key="5">
    <source>
        <dbReference type="EMBL" id="MCC2188309.1"/>
    </source>
</evidence>
<dbReference type="PANTHER" id="PTHR10302">
    <property type="entry name" value="SINGLE-STRANDED DNA-BINDING PROTEIN"/>
    <property type="match status" value="1"/>
</dbReference>
<dbReference type="SUPFAM" id="SSF50249">
    <property type="entry name" value="Nucleic acid-binding proteins"/>
    <property type="match status" value="1"/>
</dbReference>
<dbReference type="Proteomes" id="UP001197875">
    <property type="component" value="Unassembled WGS sequence"/>
</dbReference>
<comment type="caution">
    <text evidence="2">Lacks conserved residue(s) required for the propagation of feature annotation.</text>
</comment>
<dbReference type="HAMAP" id="MF_00984">
    <property type="entry name" value="SSB"/>
    <property type="match status" value="1"/>
</dbReference>
<dbReference type="NCBIfam" id="TIGR00621">
    <property type="entry name" value="ssb"/>
    <property type="match status" value="1"/>
</dbReference>
<keyword evidence="6" id="KW-1185">Reference proteome</keyword>
<dbReference type="AlphaFoldDB" id="A0AAE3J4D2"/>
<comment type="subunit">
    <text evidence="2">Homotetramer.</text>
</comment>
<keyword evidence="1 2" id="KW-0238">DNA-binding</keyword>
<dbReference type="PROSITE" id="PS50935">
    <property type="entry name" value="SSB"/>
    <property type="match status" value="1"/>
</dbReference>
<evidence type="ECO:0000256" key="3">
    <source>
        <dbReference type="PIRNR" id="PIRNR002070"/>
    </source>
</evidence>
<dbReference type="EMBL" id="JAJEPR010000001">
    <property type="protein sequence ID" value="MCC2188309.1"/>
    <property type="molecule type" value="Genomic_DNA"/>
</dbReference>
<gene>
    <name evidence="5" type="ORF">LKD71_00495</name>
</gene>
<dbReference type="RefSeq" id="WP_227613937.1">
    <property type="nucleotide sequence ID" value="NZ_JAJEPR010000001.1"/>
</dbReference>
<dbReference type="InterPro" id="IPR000424">
    <property type="entry name" value="Primosome_PriB/ssb"/>
</dbReference>
<reference evidence="5 6" key="1">
    <citation type="submission" date="2021-10" db="EMBL/GenBank/DDBJ databases">
        <title>Anaerobic single-cell dispensing facilitates the cultivation of human gut bacteria.</title>
        <authorList>
            <person name="Afrizal A."/>
        </authorList>
    </citation>
    <scope>NUCLEOTIDE SEQUENCE [LARGE SCALE GENOMIC DNA]</scope>
    <source>
        <strain evidence="5 6">CLA-AA-H277</strain>
    </source>
</reference>
<dbReference type="GO" id="GO:0009295">
    <property type="term" value="C:nucleoid"/>
    <property type="evidence" value="ECO:0007669"/>
    <property type="project" value="TreeGrafter"/>
</dbReference>
<accession>A0AAE3J4D2</accession>
<dbReference type="GO" id="GO:0006260">
    <property type="term" value="P:DNA replication"/>
    <property type="evidence" value="ECO:0007669"/>
    <property type="project" value="InterPro"/>
</dbReference>
<proteinExistence type="inferred from homology"/>
<feature type="region of interest" description="Disordered" evidence="4">
    <location>
        <begin position="107"/>
        <end position="144"/>
    </location>
</feature>
<evidence type="ECO:0000313" key="6">
    <source>
        <dbReference type="Proteomes" id="UP001197875"/>
    </source>
</evidence>